<dbReference type="Proteomes" id="UP000586093">
    <property type="component" value="Unassembled WGS sequence"/>
</dbReference>
<feature type="binding site" evidence="4">
    <location>
        <begin position="28"/>
        <end position="35"/>
    </location>
    <ligand>
        <name>substrate</name>
    </ligand>
</feature>
<proteinExistence type="predicted"/>
<dbReference type="PANTHER" id="PTHR48100:SF1">
    <property type="entry name" value="HISTIDINE PHOSPHATASE FAMILY PROTEIN-RELATED"/>
    <property type="match status" value="1"/>
</dbReference>
<dbReference type="GO" id="GO:0005737">
    <property type="term" value="C:cytoplasm"/>
    <property type="evidence" value="ECO:0007669"/>
    <property type="project" value="TreeGrafter"/>
</dbReference>
<keyword evidence="1" id="KW-0324">Glycolysis</keyword>
<feature type="active site" description="Tele-phosphohistidine intermediate" evidence="3">
    <location>
        <position position="29"/>
    </location>
</feature>
<dbReference type="RefSeq" id="WP_182663375.1">
    <property type="nucleotide sequence ID" value="NZ_JACIVI010000002.1"/>
</dbReference>
<dbReference type="SUPFAM" id="SSF53254">
    <property type="entry name" value="Phosphoglycerate mutase-like"/>
    <property type="match status" value="1"/>
</dbReference>
<comment type="caution">
    <text evidence="5">The sequence shown here is derived from an EMBL/GenBank/DDBJ whole genome shotgun (WGS) entry which is preliminary data.</text>
</comment>
<dbReference type="PANTHER" id="PTHR48100">
    <property type="entry name" value="BROAD-SPECIFICITY PHOSPHATASE YOR283W-RELATED"/>
    <property type="match status" value="1"/>
</dbReference>
<reference evidence="5 6" key="1">
    <citation type="submission" date="2020-08" db="EMBL/GenBank/DDBJ databases">
        <title>Aquariorum lacteus gen. nov., sp. nov., a new member of the family Comamonadaceae, isolated from freshwater aquarium.</title>
        <authorList>
            <person name="Chun S.-J."/>
        </authorList>
    </citation>
    <scope>NUCLEOTIDE SEQUENCE [LARGE SCALE GENOMIC DNA]</scope>
    <source>
        <strain evidence="5 6">SJAQ100</strain>
    </source>
</reference>
<dbReference type="GO" id="GO:0016791">
    <property type="term" value="F:phosphatase activity"/>
    <property type="evidence" value="ECO:0007669"/>
    <property type="project" value="TreeGrafter"/>
</dbReference>
<protein>
    <submittedName>
        <fullName evidence="5">Histidine phosphatase family protein</fullName>
    </submittedName>
</protein>
<feature type="binding site" evidence="4">
    <location>
        <position position="78"/>
    </location>
    <ligand>
        <name>substrate</name>
    </ligand>
</feature>
<keyword evidence="2" id="KW-0413">Isomerase</keyword>
<dbReference type="AlphaFoldDB" id="A0A839HRJ6"/>
<dbReference type="InterPro" id="IPR050275">
    <property type="entry name" value="PGM_Phosphatase"/>
</dbReference>
<evidence type="ECO:0000313" key="6">
    <source>
        <dbReference type="Proteomes" id="UP000586093"/>
    </source>
</evidence>
<evidence type="ECO:0000313" key="5">
    <source>
        <dbReference type="EMBL" id="MBB1161949.1"/>
    </source>
</evidence>
<evidence type="ECO:0000256" key="3">
    <source>
        <dbReference type="PIRSR" id="PIRSR613078-1"/>
    </source>
</evidence>
<evidence type="ECO:0000256" key="1">
    <source>
        <dbReference type="ARBA" id="ARBA00023152"/>
    </source>
</evidence>
<dbReference type="PROSITE" id="PS00175">
    <property type="entry name" value="PG_MUTASE"/>
    <property type="match status" value="1"/>
</dbReference>
<organism evidence="5 6">
    <name type="scientific">Aquariibacter albus</name>
    <dbReference type="NCBI Taxonomy" id="2759899"/>
    <lineage>
        <taxon>Bacteria</taxon>
        <taxon>Pseudomonadati</taxon>
        <taxon>Pseudomonadota</taxon>
        <taxon>Betaproteobacteria</taxon>
        <taxon>Burkholderiales</taxon>
        <taxon>Sphaerotilaceae</taxon>
        <taxon>Aquariibacter</taxon>
    </lineage>
</organism>
<accession>A0A839HRJ6</accession>
<dbReference type="InterPro" id="IPR029033">
    <property type="entry name" value="His_PPase_superfam"/>
</dbReference>
<evidence type="ECO:0000256" key="4">
    <source>
        <dbReference type="PIRSR" id="PIRSR613078-2"/>
    </source>
</evidence>
<dbReference type="Gene3D" id="3.40.50.1240">
    <property type="entry name" value="Phosphoglycerate mutase-like"/>
    <property type="match status" value="1"/>
</dbReference>
<gene>
    <name evidence="5" type="ORF">H4F90_08150</name>
</gene>
<sequence>MSARERCETERKPRPPVPGEACRVLVIRHGETDWNVGNRIQGQLDIGLNAQGRWQAARLAEALADEPLDAIYASDLQRAWHTAEALAAVGQPLPQAEPGLRERHFGVFQGLAWDEIAQQHPEAHRRWKARDPAFGPQDGETLNSFYARVVGVAERLLARHPGQTVALVAHGGVLDCLYRAAARVALEAPRSWTLPNTGVGRLLHSPEGLALVGWADTRHLDDQVGADDATVGPAA</sequence>
<name>A0A839HRJ6_9BURK</name>
<dbReference type="SMART" id="SM00855">
    <property type="entry name" value="PGAM"/>
    <property type="match status" value="1"/>
</dbReference>
<dbReference type="CDD" id="cd07067">
    <property type="entry name" value="HP_PGM_like"/>
    <property type="match status" value="1"/>
</dbReference>
<evidence type="ECO:0000256" key="2">
    <source>
        <dbReference type="ARBA" id="ARBA00023235"/>
    </source>
</evidence>
<dbReference type="InterPro" id="IPR001345">
    <property type="entry name" value="PG/BPGM_mutase_AS"/>
</dbReference>
<dbReference type="EMBL" id="JACIVI010000002">
    <property type="protein sequence ID" value="MBB1161949.1"/>
    <property type="molecule type" value="Genomic_DNA"/>
</dbReference>
<feature type="active site" description="Proton donor/acceptor" evidence="3">
    <location>
        <position position="102"/>
    </location>
</feature>
<keyword evidence="6" id="KW-1185">Reference proteome</keyword>
<dbReference type="InterPro" id="IPR013078">
    <property type="entry name" value="His_Pase_superF_clade-1"/>
</dbReference>
<dbReference type="Pfam" id="PF00300">
    <property type="entry name" value="His_Phos_1"/>
    <property type="match status" value="1"/>
</dbReference>